<keyword evidence="2" id="KW-1185">Reference proteome</keyword>
<evidence type="ECO:0000313" key="1">
    <source>
        <dbReference type="EMBL" id="AEP88218.1"/>
    </source>
</evidence>
<gene>
    <name evidence="1" type="ordered locus">GYO_3642</name>
</gene>
<reference evidence="1 2" key="1">
    <citation type="journal article" date="2012" name="J. Bacteriol.">
        <title>Whole-genome sequences of Bacillus subtilis and close relatives.</title>
        <authorList>
            <person name="Earl A.M."/>
            <person name="Eppinger M."/>
            <person name="Fricke W.F."/>
            <person name="Rosovitz M.J."/>
            <person name="Rasko D.A."/>
            <person name="Daugherty S."/>
            <person name="Losick R."/>
            <person name="Kolter R."/>
            <person name="Ravel J."/>
        </authorList>
    </citation>
    <scope>NUCLEOTIDE SEQUENCE [LARGE SCALE GENOMIC DNA]</scope>
    <source>
        <strain evidence="2">DSM 15029 / JCM 12233 / NBRC 101239 / NRRL B-23049 / TU-B-10</strain>
    </source>
</reference>
<dbReference type="HOGENOM" id="CLU_3004635_0_0_9"/>
<protein>
    <submittedName>
        <fullName evidence="1">Uncharacterized protein</fullName>
    </submittedName>
</protein>
<proteinExistence type="predicted"/>
<dbReference type="EMBL" id="CP002905">
    <property type="protein sequence ID" value="AEP88218.1"/>
    <property type="molecule type" value="Genomic_DNA"/>
</dbReference>
<dbReference type="KEGG" id="bst:GYO_3642"/>
<accession>G4P0N9</accession>
<evidence type="ECO:0000313" key="2">
    <source>
        <dbReference type="Proteomes" id="UP000002651"/>
    </source>
</evidence>
<organism evidence="1 2">
    <name type="scientific">Bacillus spizizenii (strain DSM 15029 / JCM 12233 / NBRC 101239 / NRRL B-23049 / TU-B-10)</name>
    <name type="common">Bacillus subtilis subsp. spizizenii</name>
    <dbReference type="NCBI Taxonomy" id="1052585"/>
    <lineage>
        <taxon>Bacteria</taxon>
        <taxon>Bacillati</taxon>
        <taxon>Bacillota</taxon>
        <taxon>Bacilli</taxon>
        <taxon>Bacillales</taxon>
        <taxon>Bacillaceae</taxon>
        <taxon>Bacillus</taxon>
    </lineage>
</organism>
<dbReference type="AlphaFoldDB" id="G4P0N9"/>
<name>G4P0N9_BACS4</name>
<dbReference type="Proteomes" id="UP000002651">
    <property type="component" value="Chromosome"/>
</dbReference>
<sequence>MIKRFSDIEPVKKTDRDDYAAKYELRKKISDMVQNEPLLLMDGKRAAGRRLFCLFC</sequence>